<sequence length="75" mass="9138">AVSRLFILNTYRGNYPSLKKSNDRSIPLLLSKRGIGFRAKKLTDERVTFEWICIIYRFLYLKWWLTVRRFRTLTH</sequence>
<dbReference type="AlphaFoldDB" id="S4P1L7"/>
<reference evidence="1" key="1">
    <citation type="journal article" date="2013" name="BMC Genomics">
        <title>Unscrambling butterfly oogenesis.</title>
        <authorList>
            <person name="Carter J.M."/>
            <person name="Baker S.C."/>
            <person name="Pink R."/>
            <person name="Carter D.R."/>
            <person name="Collins A."/>
            <person name="Tomlin J."/>
            <person name="Gibbs M."/>
            <person name="Breuker C.J."/>
        </authorList>
    </citation>
    <scope>NUCLEOTIDE SEQUENCE</scope>
    <source>
        <tissue evidence="1">Ovary</tissue>
    </source>
</reference>
<organism evidence="1">
    <name type="scientific">Pararge aegeria</name>
    <name type="common">speckled wood butterfly</name>
    <dbReference type="NCBI Taxonomy" id="116150"/>
    <lineage>
        <taxon>Eukaryota</taxon>
        <taxon>Metazoa</taxon>
        <taxon>Ecdysozoa</taxon>
        <taxon>Arthropoda</taxon>
        <taxon>Hexapoda</taxon>
        <taxon>Insecta</taxon>
        <taxon>Pterygota</taxon>
        <taxon>Neoptera</taxon>
        <taxon>Endopterygota</taxon>
        <taxon>Lepidoptera</taxon>
        <taxon>Glossata</taxon>
        <taxon>Ditrysia</taxon>
        <taxon>Papilionoidea</taxon>
        <taxon>Nymphalidae</taxon>
        <taxon>Satyrinae</taxon>
        <taxon>Satyrini</taxon>
        <taxon>Parargina</taxon>
        <taxon>Pararge</taxon>
    </lineage>
</organism>
<evidence type="ECO:0000313" key="1">
    <source>
        <dbReference type="EMBL" id="JAA83699.1"/>
    </source>
</evidence>
<protein>
    <submittedName>
        <fullName evidence="1">Uncharacterized protein</fullName>
    </submittedName>
</protein>
<dbReference type="EMBL" id="GAIX01008861">
    <property type="protein sequence ID" value="JAA83699.1"/>
    <property type="molecule type" value="Transcribed_RNA"/>
</dbReference>
<feature type="non-terminal residue" evidence="1">
    <location>
        <position position="1"/>
    </location>
</feature>
<name>S4P1L7_9NEOP</name>
<proteinExistence type="predicted"/>
<reference evidence="1" key="2">
    <citation type="submission" date="2013-05" db="EMBL/GenBank/DDBJ databases">
        <authorList>
            <person name="Carter J.-M."/>
            <person name="Baker S.C."/>
            <person name="Pink R."/>
            <person name="Carter D.R.F."/>
            <person name="Collins A."/>
            <person name="Tomlin J."/>
            <person name="Gibbs M."/>
            <person name="Breuker C.J."/>
        </authorList>
    </citation>
    <scope>NUCLEOTIDE SEQUENCE</scope>
    <source>
        <tissue evidence="1">Ovary</tissue>
    </source>
</reference>
<accession>S4P1L7</accession>